<dbReference type="EMBL" id="GBXM01014297">
    <property type="protein sequence ID" value="JAH94280.1"/>
    <property type="molecule type" value="Transcribed_RNA"/>
</dbReference>
<keyword evidence="1" id="KW-0472">Membrane</keyword>
<organism evidence="2">
    <name type="scientific">Anguilla anguilla</name>
    <name type="common">European freshwater eel</name>
    <name type="synonym">Muraena anguilla</name>
    <dbReference type="NCBI Taxonomy" id="7936"/>
    <lineage>
        <taxon>Eukaryota</taxon>
        <taxon>Metazoa</taxon>
        <taxon>Chordata</taxon>
        <taxon>Craniata</taxon>
        <taxon>Vertebrata</taxon>
        <taxon>Euteleostomi</taxon>
        <taxon>Actinopterygii</taxon>
        <taxon>Neopterygii</taxon>
        <taxon>Teleostei</taxon>
        <taxon>Anguilliformes</taxon>
        <taxon>Anguillidae</taxon>
        <taxon>Anguilla</taxon>
    </lineage>
</organism>
<reference evidence="2" key="2">
    <citation type="journal article" date="2015" name="Fish Shellfish Immunol.">
        <title>Early steps in the European eel (Anguilla anguilla)-Vibrio vulnificus interaction in the gills: Role of the RtxA13 toxin.</title>
        <authorList>
            <person name="Callol A."/>
            <person name="Pajuelo D."/>
            <person name="Ebbesson L."/>
            <person name="Teles M."/>
            <person name="MacKenzie S."/>
            <person name="Amaro C."/>
        </authorList>
    </citation>
    <scope>NUCLEOTIDE SEQUENCE</scope>
</reference>
<proteinExistence type="predicted"/>
<sequence length="56" mass="6595">MVTYTHVSQTFSALCDRYTVFILIFVYLYCDSVHYGKRLEGLSFKESIILIKKSHE</sequence>
<evidence type="ECO:0000256" key="1">
    <source>
        <dbReference type="SAM" id="Phobius"/>
    </source>
</evidence>
<protein>
    <submittedName>
        <fullName evidence="2">Uncharacterized protein</fullName>
    </submittedName>
</protein>
<accession>A0A0E9WXJ0</accession>
<feature type="transmembrane region" description="Helical" evidence="1">
    <location>
        <begin position="18"/>
        <end position="36"/>
    </location>
</feature>
<keyword evidence="1" id="KW-1133">Transmembrane helix</keyword>
<reference evidence="2" key="1">
    <citation type="submission" date="2014-11" db="EMBL/GenBank/DDBJ databases">
        <authorList>
            <person name="Amaro Gonzalez C."/>
        </authorList>
    </citation>
    <scope>NUCLEOTIDE SEQUENCE</scope>
</reference>
<keyword evidence="1" id="KW-0812">Transmembrane</keyword>
<name>A0A0E9WXJ0_ANGAN</name>
<dbReference type="AlphaFoldDB" id="A0A0E9WXJ0"/>
<evidence type="ECO:0000313" key="2">
    <source>
        <dbReference type="EMBL" id="JAH94280.1"/>
    </source>
</evidence>